<dbReference type="RefSeq" id="WP_101519794.1">
    <property type="nucleotide sequence ID" value="NZ_PKLZ01000001.1"/>
</dbReference>
<dbReference type="InterPro" id="IPR021523">
    <property type="entry name" value="DUF3187"/>
</dbReference>
<reference evidence="2" key="1">
    <citation type="submission" date="2017-11" db="EMBL/GenBank/DDBJ databases">
        <title>The draft genome sequence of Chromatocurvus sp. F02.</title>
        <authorList>
            <person name="Du Z.-J."/>
            <person name="Chang Y.-Q."/>
        </authorList>
    </citation>
    <scope>NUCLEOTIDE SEQUENCE [LARGE SCALE GENOMIC DNA]</scope>
    <source>
        <strain evidence="2">F02</strain>
    </source>
</reference>
<comment type="caution">
    <text evidence="1">The sequence shown here is derived from an EMBL/GenBank/DDBJ whole genome shotgun (WGS) entry which is preliminary data.</text>
</comment>
<dbReference type="OrthoDB" id="7059736at2"/>
<accession>A0A2N5Y6Y4</accession>
<dbReference type="Proteomes" id="UP000234845">
    <property type="component" value="Unassembled WGS sequence"/>
</dbReference>
<organism evidence="1 2">
    <name type="scientific">Kineobactrum sediminis</name>
    <dbReference type="NCBI Taxonomy" id="1905677"/>
    <lineage>
        <taxon>Bacteria</taxon>
        <taxon>Pseudomonadati</taxon>
        <taxon>Pseudomonadota</taxon>
        <taxon>Gammaproteobacteria</taxon>
        <taxon>Cellvibrionales</taxon>
        <taxon>Halieaceae</taxon>
        <taxon>Kineobactrum</taxon>
    </lineage>
</organism>
<proteinExistence type="predicted"/>
<dbReference type="AlphaFoldDB" id="A0A2N5Y6Y4"/>
<name>A0A2N5Y6Y4_9GAMM</name>
<dbReference type="Pfam" id="PF11383">
    <property type="entry name" value="DUF3187"/>
    <property type="match status" value="1"/>
</dbReference>
<evidence type="ECO:0008006" key="3">
    <source>
        <dbReference type="Google" id="ProtNLM"/>
    </source>
</evidence>
<gene>
    <name evidence="1" type="ORF">CWI75_02075</name>
</gene>
<dbReference type="EMBL" id="PKLZ01000001">
    <property type="protein sequence ID" value="PLW84158.1"/>
    <property type="molecule type" value="Genomic_DNA"/>
</dbReference>
<evidence type="ECO:0000313" key="2">
    <source>
        <dbReference type="Proteomes" id="UP000234845"/>
    </source>
</evidence>
<protein>
    <recommendedName>
        <fullName evidence="3">DUF3187 domain-containing protein</fullName>
    </recommendedName>
</protein>
<sequence>MRCARYQAGSPGHYRGYTATGLRAGLFALLTVLPLVALPARGAEPLYSKNLSPVAGLLGLPSPRSAALAAEGDWQLAMHGSIASHFVLDSDNGEALNLDGETYRVAMDLRYGFSPGWELQLEVPWLGHSGGSLDSAIDNWHDLWRMPDGGRSRVPRDLLDFSYRAVGSRFALTDDASGVGDITLALNRTLFTGSSLQLSAGLGYKFATGRERELLGSGAEDGFIALRAGWVPAGSPFSAHAQAGYLRAGHSRVLANPQERNLWFAGAGLNWRALDALSLIVQLDSHSAPMESRLAALGDTALLLSVGGRWQMNPRWALDISVVEDVAVATGPDIIFQASLRFTPSGAVH</sequence>
<evidence type="ECO:0000313" key="1">
    <source>
        <dbReference type="EMBL" id="PLW84158.1"/>
    </source>
</evidence>
<keyword evidence="2" id="KW-1185">Reference proteome</keyword>